<dbReference type="InterPro" id="IPR050738">
    <property type="entry name" value="Sulfatase"/>
</dbReference>
<name>A0A7G9L6R8_9FLAO</name>
<dbReference type="Pfam" id="PF00884">
    <property type="entry name" value="Sulfatase"/>
    <property type="match status" value="1"/>
</dbReference>
<evidence type="ECO:0000259" key="5">
    <source>
        <dbReference type="Pfam" id="PF00884"/>
    </source>
</evidence>
<dbReference type="Gene3D" id="3.30.1120.10">
    <property type="match status" value="1"/>
</dbReference>
<evidence type="ECO:0000256" key="3">
    <source>
        <dbReference type="ARBA" id="ARBA00022801"/>
    </source>
</evidence>
<dbReference type="InterPro" id="IPR000917">
    <property type="entry name" value="Sulfatase_N"/>
</dbReference>
<dbReference type="PROSITE" id="PS00523">
    <property type="entry name" value="SULFATASE_1"/>
    <property type="match status" value="1"/>
</dbReference>
<evidence type="ECO:0000256" key="4">
    <source>
        <dbReference type="ARBA" id="ARBA00022837"/>
    </source>
</evidence>
<keyword evidence="3 6" id="KW-0378">Hydrolase</keyword>
<dbReference type="GO" id="GO:0004065">
    <property type="term" value="F:arylsulfatase activity"/>
    <property type="evidence" value="ECO:0007669"/>
    <property type="project" value="TreeGrafter"/>
</dbReference>
<dbReference type="SUPFAM" id="SSF53649">
    <property type="entry name" value="Alkaline phosphatase-like"/>
    <property type="match status" value="1"/>
</dbReference>
<dbReference type="GO" id="GO:0016740">
    <property type="term" value="F:transferase activity"/>
    <property type="evidence" value="ECO:0007669"/>
    <property type="project" value="UniProtKB-KW"/>
</dbReference>
<dbReference type="Proteomes" id="UP000515808">
    <property type="component" value="Chromosome"/>
</dbReference>
<keyword evidence="7" id="KW-1185">Reference proteome</keyword>
<keyword evidence="4" id="KW-0106">Calcium</keyword>
<evidence type="ECO:0000256" key="1">
    <source>
        <dbReference type="ARBA" id="ARBA00008779"/>
    </source>
</evidence>
<dbReference type="InterPro" id="IPR017850">
    <property type="entry name" value="Alkaline_phosphatase_core_sf"/>
</dbReference>
<accession>A0A7G9L6R8</accession>
<dbReference type="KEGG" id="ppec:H9W90_08845"/>
<evidence type="ECO:0000313" key="7">
    <source>
        <dbReference type="Proteomes" id="UP000515808"/>
    </source>
</evidence>
<dbReference type="Gene3D" id="3.40.720.10">
    <property type="entry name" value="Alkaline Phosphatase, subunit A"/>
    <property type="match status" value="1"/>
</dbReference>
<evidence type="ECO:0000256" key="2">
    <source>
        <dbReference type="ARBA" id="ARBA00022723"/>
    </source>
</evidence>
<dbReference type="InterPro" id="IPR024607">
    <property type="entry name" value="Sulfatase_CS"/>
</dbReference>
<comment type="similarity">
    <text evidence="1">Belongs to the sulfatase family.</text>
</comment>
<evidence type="ECO:0000313" key="6">
    <source>
        <dbReference type="EMBL" id="QNM84317.1"/>
    </source>
</evidence>
<sequence>MKNKLTIFLLLTFVSISFQYLVWNCNIGDNFFNEGNWQKKITGFALHISANNKTKDLINPPSQPNIIVIMADDLGYNDVSFNGSQQIPTPNIDRIANEGVKCTNGYVSYSVCGPSRAGFLTGRYQQRFGFERNPQYDPSDPNMGLAHDESTIANNLGSVGYKTGIIGKWHLGANIKNHPLNRGFDEFFGHLGGGHQYFSNMWTIEDSYAINSESKSYRTWLMRDHKPVNPITTPKYITEEFADESVAFVERHKDSPFFLFLSYNAPHGPLQATQKYLDRFPNIKSKKRRTYAAMVSALDDGVGLLMDKLEELNLDENTLVFFLSDNGGPEDKNASDNGLLREGKSSVYEGGYHVPFAIRWKGTVKQGVYDKPVSSLDIMATAVALANAKTNPEKPLDGVNLIPYITGEKLGKPHETIYLRKFDQDRFAVRYNDYKLVVIKGEKELYNLEKDLSETTNIAKQHIDQVEKIDALRKSWNEELIDPVFKGLVHRKKRINKNGN</sequence>
<dbReference type="PANTHER" id="PTHR42693">
    <property type="entry name" value="ARYLSULFATASE FAMILY MEMBER"/>
    <property type="match status" value="1"/>
</dbReference>
<proteinExistence type="inferred from homology"/>
<keyword evidence="6" id="KW-0808">Transferase</keyword>
<dbReference type="EMBL" id="CP060695">
    <property type="protein sequence ID" value="QNM84317.1"/>
    <property type="molecule type" value="Genomic_DNA"/>
</dbReference>
<dbReference type="PROSITE" id="PS00149">
    <property type="entry name" value="SULFATASE_2"/>
    <property type="match status" value="1"/>
</dbReference>
<dbReference type="GO" id="GO:0046872">
    <property type="term" value="F:metal ion binding"/>
    <property type="evidence" value="ECO:0007669"/>
    <property type="project" value="UniProtKB-KW"/>
</dbReference>
<feature type="domain" description="Sulfatase N-terminal" evidence="5">
    <location>
        <begin position="64"/>
        <end position="387"/>
    </location>
</feature>
<gene>
    <name evidence="6" type="ORF">H9W90_08845</name>
</gene>
<dbReference type="PANTHER" id="PTHR42693:SF53">
    <property type="entry name" value="ENDO-4-O-SULFATASE"/>
    <property type="match status" value="1"/>
</dbReference>
<keyword evidence="2" id="KW-0479">Metal-binding</keyword>
<dbReference type="RefSeq" id="WP_187481261.1">
    <property type="nucleotide sequence ID" value="NZ_CP060695.1"/>
</dbReference>
<organism evidence="6 7">
    <name type="scientific">Polaribacter pectinis</name>
    <dbReference type="NCBI Taxonomy" id="2738844"/>
    <lineage>
        <taxon>Bacteria</taxon>
        <taxon>Pseudomonadati</taxon>
        <taxon>Bacteroidota</taxon>
        <taxon>Flavobacteriia</taxon>
        <taxon>Flavobacteriales</taxon>
        <taxon>Flavobacteriaceae</taxon>
    </lineage>
</organism>
<dbReference type="AlphaFoldDB" id="A0A7G9L6R8"/>
<protein>
    <submittedName>
        <fullName evidence="6">Sulfatase-like hydrolase/transferase</fullName>
    </submittedName>
</protein>
<reference evidence="6 7" key="1">
    <citation type="submission" date="2020-08" db="EMBL/GenBank/DDBJ databases">
        <title>Polaribacter sp. L12M9 isolated from gut of the Korean scallop.</title>
        <authorList>
            <person name="Jeong Y.S."/>
        </authorList>
    </citation>
    <scope>NUCLEOTIDE SEQUENCE [LARGE SCALE GENOMIC DNA]</scope>
    <source>
        <strain evidence="6 7">L12M9</strain>
    </source>
</reference>